<sequence>MELLFCNNAERDKATSNYPLLPNQYGRTTFELLSYPEKQKERENLLPFLFASSKREKVEAVYLT</sequence>
<reference evidence="1" key="1">
    <citation type="journal article" date="2020" name="mSystems">
        <title>Genome- and Community-Level Interaction Insights into Carbon Utilization and Element Cycling Functions of Hydrothermarchaeota in Hydrothermal Sediment.</title>
        <authorList>
            <person name="Zhou Z."/>
            <person name="Liu Y."/>
            <person name="Xu W."/>
            <person name="Pan J."/>
            <person name="Luo Z.H."/>
            <person name="Li M."/>
        </authorList>
    </citation>
    <scope>NUCLEOTIDE SEQUENCE [LARGE SCALE GENOMIC DNA]</scope>
    <source>
        <strain evidence="1">SpSt-774</strain>
    </source>
</reference>
<evidence type="ECO:0000313" key="1">
    <source>
        <dbReference type="EMBL" id="HGV98358.1"/>
    </source>
</evidence>
<name>A0A7C4XLU8_UNCW3</name>
<dbReference type="EMBL" id="DTGZ01000164">
    <property type="protein sequence ID" value="HGV98358.1"/>
    <property type="molecule type" value="Genomic_DNA"/>
</dbReference>
<organism evidence="1">
    <name type="scientific">candidate division WOR-3 bacterium</name>
    <dbReference type="NCBI Taxonomy" id="2052148"/>
    <lineage>
        <taxon>Bacteria</taxon>
        <taxon>Bacteria division WOR-3</taxon>
    </lineage>
</organism>
<dbReference type="AlphaFoldDB" id="A0A7C4XLU8"/>
<comment type="caution">
    <text evidence="1">The sequence shown here is derived from an EMBL/GenBank/DDBJ whole genome shotgun (WGS) entry which is preliminary data.</text>
</comment>
<accession>A0A7C4XLU8</accession>
<gene>
    <name evidence="1" type="ORF">ENV60_08715</name>
</gene>
<protein>
    <submittedName>
        <fullName evidence="1">Uncharacterized protein</fullName>
    </submittedName>
</protein>
<proteinExistence type="predicted"/>